<dbReference type="OrthoDB" id="5586934at2759"/>
<feature type="transmembrane region" description="Helical" evidence="1">
    <location>
        <begin position="79"/>
        <end position="102"/>
    </location>
</feature>
<feature type="transmembrane region" description="Helical" evidence="1">
    <location>
        <begin position="185"/>
        <end position="208"/>
    </location>
</feature>
<evidence type="ECO:0000313" key="3">
    <source>
        <dbReference type="Proteomes" id="UP000318571"/>
    </source>
</evidence>
<keyword evidence="3" id="KW-1185">Reference proteome</keyword>
<dbReference type="AlphaFoldDB" id="A0A553NBS5"/>
<evidence type="ECO:0000313" key="2">
    <source>
        <dbReference type="EMBL" id="TRY62890.1"/>
    </source>
</evidence>
<dbReference type="PANTHER" id="PTHR33802:SF1">
    <property type="entry name" value="XK-RELATED PROTEIN"/>
    <property type="match status" value="1"/>
</dbReference>
<evidence type="ECO:0000256" key="1">
    <source>
        <dbReference type="SAM" id="Phobius"/>
    </source>
</evidence>
<dbReference type="PANTHER" id="PTHR33802">
    <property type="entry name" value="SI:CH211-161H7.5-RELATED"/>
    <property type="match status" value="1"/>
</dbReference>
<keyword evidence="1" id="KW-1133">Transmembrane helix</keyword>
<keyword evidence="1" id="KW-0472">Membrane</keyword>
<gene>
    <name evidence="2" type="ORF">TCAL_03892</name>
</gene>
<protein>
    <recommendedName>
        <fullName evidence="4">Tryptophan-rich sensory protein</fullName>
    </recommendedName>
</protein>
<feature type="transmembrane region" description="Helical" evidence="1">
    <location>
        <begin position="254"/>
        <end position="275"/>
    </location>
</feature>
<keyword evidence="1" id="KW-0812">Transmembrane</keyword>
<proteinExistence type="predicted"/>
<name>A0A553NBS5_TIGCA</name>
<evidence type="ECO:0008006" key="4">
    <source>
        <dbReference type="Google" id="ProtNLM"/>
    </source>
</evidence>
<dbReference type="OMA" id="YATWGTL"/>
<feature type="transmembrane region" description="Helical" evidence="1">
    <location>
        <begin position="28"/>
        <end position="51"/>
    </location>
</feature>
<reference evidence="2 3" key="1">
    <citation type="journal article" date="2018" name="Nat. Ecol. Evol.">
        <title>Genomic signatures of mitonuclear coevolution across populations of Tigriopus californicus.</title>
        <authorList>
            <person name="Barreto F.S."/>
            <person name="Watson E.T."/>
            <person name="Lima T.G."/>
            <person name="Willett C.S."/>
            <person name="Edmands S."/>
            <person name="Li W."/>
            <person name="Burton R.S."/>
        </authorList>
    </citation>
    <scope>NUCLEOTIDE SEQUENCE [LARGE SCALE GENOMIC DNA]</scope>
    <source>
        <strain evidence="2 3">San Diego</strain>
    </source>
</reference>
<organism evidence="2 3">
    <name type="scientific">Tigriopus californicus</name>
    <name type="common">Marine copepod</name>
    <dbReference type="NCBI Taxonomy" id="6832"/>
    <lineage>
        <taxon>Eukaryota</taxon>
        <taxon>Metazoa</taxon>
        <taxon>Ecdysozoa</taxon>
        <taxon>Arthropoda</taxon>
        <taxon>Crustacea</taxon>
        <taxon>Multicrustacea</taxon>
        <taxon>Hexanauplia</taxon>
        <taxon>Copepoda</taxon>
        <taxon>Harpacticoida</taxon>
        <taxon>Harpacticidae</taxon>
        <taxon>Tigriopus</taxon>
    </lineage>
</organism>
<comment type="caution">
    <text evidence="2">The sequence shown here is derived from an EMBL/GenBank/DDBJ whole genome shotgun (WGS) entry which is preliminary data.</text>
</comment>
<dbReference type="Proteomes" id="UP000318571">
    <property type="component" value="Chromosome 10"/>
</dbReference>
<accession>A0A553NBS5</accession>
<sequence length="319" mass="35343">MGRFGTSGSNHWSGSTSRIVPMSQGHSWFAISGILALLLAFILTLLINGLAGSVGKESGLVEYAVGELSDIYDTYMTPAGWAFAIWSLIYIWMAVLLIFYIVTIFQSNDFGKVYLNPEVANFAYRAIFIANLSLNASWILLWGNNYLLASCIILFLIAITNIILLGIFSFNIAEDNHRLKSEQSKLFWTYVVLGQNCHGTYTAWTLIASCISLATELSYGNAGLNRESSSLIGLSLLLAIVVIWFVLENTVLDRYVRFLVTPYLVVIWAAIATVTEHQSSADIPDVIEWYVIGILVLAGVLAILRAGIIAYRQIKMPFK</sequence>
<feature type="transmembrane region" description="Helical" evidence="1">
    <location>
        <begin position="287"/>
        <end position="311"/>
    </location>
</feature>
<dbReference type="EMBL" id="VCGU01000458">
    <property type="protein sequence ID" value="TRY62890.1"/>
    <property type="molecule type" value="Genomic_DNA"/>
</dbReference>
<feature type="transmembrane region" description="Helical" evidence="1">
    <location>
        <begin position="228"/>
        <end position="247"/>
    </location>
</feature>
<feature type="transmembrane region" description="Helical" evidence="1">
    <location>
        <begin position="122"/>
        <end position="141"/>
    </location>
</feature>
<feature type="transmembrane region" description="Helical" evidence="1">
    <location>
        <begin position="147"/>
        <end position="173"/>
    </location>
</feature>